<protein>
    <recommendedName>
        <fullName evidence="3">ISXO2-like transposase domain-containing protein</fullName>
    </recommendedName>
</protein>
<dbReference type="VEuPathDB" id="MicrosporidiaDB:H312_03148"/>
<keyword evidence="2" id="KW-1185">Reference proteome</keyword>
<evidence type="ECO:0000313" key="1">
    <source>
        <dbReference type="EMBL" id="KCZ79456.1"/>
    </source>
</evidence>
<evidence type="ECO:0000313" key="2">
    <source>
        <dbReference type="Proteomes" id="UP000030655"/>
    </source>
</evidence>
<dbReference type="Proteomes" id="UP000030655">
    <property type="component" value="Unassembled WGS sequence"/>
</dbReference>
<reference evidence="2" key="1">
    <citation type="submission" date="2013-02" db="EMBL/GenBank/DDBJ databases">
        <authorList>
            <consortium name="The Broad Institute Genome Sequencing Platform"/>
            <person name="Cuomo C."/>
            <person name="Becnel J."/>
            <person name="Sanscrainte N."/>
            <person name="Walker B."/>
            <person name="Young S.K."/>
            <person name="Zeng Q."/>
            <person name="Gargeya S."/>
            <person name="Fitzgerald M."/>
            <person name="Haas B."/>
            <person name="Abouelleil A."/>
            <person name="Alvarado L."/>
            <person name="Arachchi H.M."/>
            <person name="Berlin A.M."/>
            <person name="Chapman S.B."/>
            <person name="Dewar J."/>
            <person name="Goldberg J."/>
            <person name="Griggs A."/>
            <person name="Gujja S."/>
            <person name="Hansen M."/>
            <person name="Howarth C."/>
            <person name="Imamovic A."/>
            <person name="Larimer J."/>
            <person name="McCowan C."/>
            <person name="Murphy C."/>
            <person name="Neiman D."/>
            <person name="Pearson M."/>
            <person name="Priest M."/>
            <person name="Roberts A."/>
            <person name="Saif S."/>
            <person name="Shea T."/>
            <person name="Sisk P."/>
            <person name="Sykes S."/>
            <person name="Wortman J."/>
            <person name="Nusbaum C."/>
            <person name="Birren B."/>
        </authorList>
    </citation>
    <scope>NUCLEOTIDE SEQUENCE [LARGE SCALE GENOMIC DNA]</scope>
    <source>
        <strain evidence="2">PRA339</strain>
    </source>
</reference>
<evidence type="ECO:0008006" key="3">
    <source>
        <dbReference type="Google" id="ProtNLM"/>
    </source>
</evidence>
<dbReference type="EMBL" id="KK365272">
    <property type="protein sequence ID" value="KCZ79456.1"/>
    <property type="molecule type" value="Genomic_DNA"/>
</dbReference>
<proteinExistence type="predicted"/>
<dbReference type="HOGENOM" id="CLU_044348_8_1_1"/>
<sequence length="80" mass="9303">MPIICSQVSSGSIVRTDEYKSYASSYKNRFIHNSACHKYEFVNKDDGTNIQAVESFHNELKLLIEKRKRVKNSARMDFLN</sequence>
<reference evidence="1 2" key="2">
    <citation type="submission" date="2014-03" db="EMBL/GenBank/DDBJ databases">
        <title>The Genome Sequence of Anncaliia algerae insect isolate PRA339.</title>
        <authorList>
            <consortium name="The Broad Institute Genome Sequencing Platform"/>
            <consortium name="The Broad Institute Genome Sequencing Center for Infectious Disease"/>
            <person name="Cuomo C."/>
            <person name="Becnel J."/>
            <person name="Sanscrainte N."/>
            <person name="Walker B."/>
            <person name="Young S.K."/>
            <person name="Zeng Q."/>
            <person name="Gargeya S."/>
            <person name="Fitzgerald M."/>
            <person name="Haas B."/>
            <person name="Abouelleil A."/>
            <person name="Alvarado L."/>
            <person name="Arachchi H.M."/>
            <person name="Berlin A.M."/>
            <person name="Chapman S.B."/>
            <person name="Dewar J."/>
            <person name="Goldberg J."/>
            <person name="Griggs A."/>
            <person name="Gujja S."/>
            <person name="Hansen M."/>
            <person name="Howarth C."/>
            <person name="Imamovic A."/>
            <person name="Larimer J."/>
            <person name="McCowan C."/>
            <person name="Murphy C."/>
            <person name="Neiman D."/>
            <person name="Pearson M."/>
            <person name="Priest M."/>
            <person name="Roberts A."/>
            <person name="Saif S."/>
            <person name="Shea T."/>
            <person name="Sisk P."/>
            <person name="Sykes S."/>
            <person name="Wortman J."/>
            <person name="Nusbaum C."/>
            <person name="Birren B."/>
        </authorList>
    </citation>
    <scope>NUCLEOTIDE SEQUENCE [LARGE SCALE GENOMIC DNA]</scope>
    <source>
        <strain evidence="1 2">PRA339</strain>
    </source>
</reference>
<name>A0A059EXK2_9MICR</name>
<dbReference type="AlphaFoldDB" id="A0A059EXK2"/>
<organism evidence="1 2">
    <name type="scientific">Anncaliia algerae PRA339</name>
    <dbReference type="NCBI Taxonomy" id="1288291"/>
    <lineage>
        <taxon>Eukaryota</taxon>
        <taxon>Fungi</taxon>
        <taxon>Fungi incertae sedis</taxon>
        <taxon>Microsporidia</taxon>
        <taxon>Tubulinosematoidea</taxon>
        <taxon>Tubulinosematidae</taxon>
        <taxon>Anncaliia</taxon>
    </lineage>
</organism>
<gene>
    <name evidence="1" type="ORF">H312_03148</name>
</gene>
<accession>A0A059EXK2</accession>